<keyword evidence="4" id="KW-0175">Coiled coil</keyword>
<dbReference type="GO" id="GO:0006893">
    <property type="term" value="P:Golgi to plasma membrane transport"/>
    <property type="evidence" value="ECO:0007669"/>
    <property type="project" value="TreeGrafter"/>
</dbReference>
<evidence type="ECO:0000313" key="10">
    <source>
        <dbReference type="Proteomes" id="UP000769157"/>
    </source>
</evidence>
<dbReference type="PANTHER" id="PTHR12702">
    <property type="entry name" value="SEC15"/>
    <property type="match status" value="1"/>
</dbReference>
<dbReference type="Proteomes" id="UP000769157">
    <property type="component" value="Unassembled WGS sequence"/>
</dbReference>
<comment type="similarity">
    <text evidence="1 5">Belongs to the SEC15 family.</text>
</comment>
<dbReference type="InterPro" id="IPR042045">
    <property type="entry name" value="EXOC6/Sec15_C_dom1"/>
</dbReference>
<name>A0A9P8PB96_9ASCO</name>
<evidence type="ECO:0000259" key="7">
    <source>
        <dbReference type="Pfam" id="PF04091"/>
    </source>
</evidence>
<organism evidence="9 10">
    <name type="scientific">Ogataea philodendri</name>
    <dbReference type="NCBI Taxonomy" id="1378263"/>
    <lineage>
        <taxon>Eukaryota</taxon>
        <taxon>Fungi</taxon>
        <taxon>Dikarya</taxon>
        <taxon>Ascomycota</taxon>
        <taxon>Saccharomycotina</taxon>
        <taxon>Pichiomycetes</taxon>
        <taxon>Pichiales</taxon>
        <taxon>Pichiaceae</taxon>
        <taxon>Ogataea</taxon>
    </lineage>
</organism>
<gene>
    <name evidence="9" type="ORF">OGAPHI_002577</name>
</gene>
<dbReference type="GO" id="GO:0016020">
    <property type="term" value="C:membrane"/>
    <property type="evidence" value="ECO:0007669"/>
    <property type="project" value="TreeGrafter"/>
</dbReference>
<feature type="compositionally biased region" description="Low complexity" evidence="6">
    <location>
        <begin position="815"/>
        <end position="826"/>
    </location>
</feature>
<protein>
    <recommendedName>
        <fullName evidence="5">Exocyst complex component SEC15</fullName>
    </recommendedName>
</protein>
<dbReference type="RefSeq" id="XP_046063236.1">
    <property type="nucleotide sequence ID" value="XM_046203461.1"/>
</dbReference>
<feature type="domain" description="Exocyst complex component EXOC6/Sec15 N-terminal" evidence="8">
    <location>
        <begin position="51"/>
        <end position="221"/>
    </location>
</feature>
<reference evidence="9" key="1">
    <citation type="journal article" date="2021" name="Open Biol.">
        <title>Shared evolutionary footprints suggest mitochondrial oxidative damage underlies multiple complex I losses in fungi.</title>
        <authorList>
            <person name="Schikora-Tamarit M.A."/>
            <person name="Marcet-Houben M."/>
            <person name="Nosek J."/>
            <person name="Gabaldon T."/>
        </authorList>
    </citation>
    <scope>NUCLEOTIDE SEQUENCE</scope>
    <source>
        <strain evidence="9">CBS6075</strain>
    </source>
</reference>
<evidence type="ECO:0000256" key="6">
    <source>
        <dbReference type="SAM" id="MobiDB-lite"/>
    </source>
</evidence>
<dbReference type="GO" id="GO:0090522">
    <property type="term" value="P:vesicle tethering involved in exocytosis"/>
    <property type="evidence" value="ECO:0007669"/>
    <property type="project" value="UniProtKB-UniRule"/>
</dbReference>
<dbReference type="InterPro" id="IPR007225">
    <property type="entry name" value="EXOC6/Sec15"/>
</dbReference>
<dbReference type="GO" id="GO:0000145">
    <property type="term" value="C:exocyst"/>
    <property type="evidence" value="ECO:0007669"/>
    <property type="project" value="UniProtKB-UniRule"/>
</dbReference>
<dbReference type="OrthoDB" id="10267033at2759"/>
<keyword evidence="10" id="KW-1185">Reference proteome</keyword>
<evidence type="ECO:0000256" key="2">
    <source>
        <dbReference type="ARBA" id="ARBA00022448"/>
    </source>
</evidence>
<dbReference type="Pfam" id="PF04091">
    <property type="entry name" value="Sec15_C"/>
    <property type="match status" value="1"/>
</dbReference>
<evidence type="ECO:0000256" key="5">
    <source>
        <dbReference type="PIRNR" id="PIRNR025007"/>
    </source>
</evidence>
<evidence type="ECO:0000256" key="4">
    <source>
        <dbReference type="ARBA" id="ARBA00023054"/>
    </source>
</evidence>
<dbReference type="PANTHER" id="PTHR12702:SF0">
    <property type="entry name" value="EXOCYST COMPLEX COMPONENT 6"/>
    <property type="match status" value="1"/>
</dbReference>
<dbReference type="InterPro" id="IPR048359">
    <property type="entry name" value="EXOC6_Sec15_N"/>
</dbReference>
<dbReference type="Gene3D" id="1.20.58.670">
    <property type="entry name" value="Dsl1p vesicle tethering complex, Tip20p subunit, domain D"/>
    <property type="match status" value="1"/>
</dbReference>
<evidence type="ECO:0000313" key="9">
    <source>
        <dbReference type="EMBL" id="KAH3668822.1"/>
    </source>
</evidence>
<proteinExistence type="inferred from homology"/>
<feature type="region of interest" description="Disordered" evidence="6">
    <location>
        <begin position="784"/>
        <end position="833"/>
    </location>
</feature>
<dbReference type="EMBL" id="JAEUBE010000158">
    <property type="protein sequence ID" value="KAH3668822.1"/>
    <property type="molecule type" value="Genomic_DNA"/>
</dbReference>
<comment type="function">
    <text evidence="5">Component of the exocyst complex involved in the docking of exocytic vesicles with fusion sites on the plasma membrane.</text>
</comment>
<accession>A0A9P8PB96</accession>
<dbReference type="InterPro" id="IPR042044">
    <property type="entry name" value="EXOC6PINT-1/Sec15/Tip20_C_dom2"/>
</dbReference>
<keyword evidence="3 5" id="KW-0268">Exocytosis</keyword>
<dbReference type="GeneID" id="70234544"/>
<comment type="caution">
    <text evidence="9">The sequence shown here is derived from an EMBL/GenBank/DDBJ whole genome shotgun (WGS) entry which is preliminary data.</text>
</comment>
<dbReference type="Pfam" id="PF20651">
    <property type="entry name" value="EXOC6_Sec15_N"/>
    <property type="match status" value="1"/>
</dbReference>
<sequence length="833" mass="96624">MAPKIDINARVTEGDSLIQYALTSDDYLDQFVPIIKAELANKNSLEDLIVKLDSAYKEREQTLEGVSFESIDKLTSSIESISDVAQSSGAISQEVSMVNSQLRKTGLEYLDKKMSALNYKRLHNKISETILTINLCLDMLDKTNKVFELYHHKNYYKALINLDLLMKSRSEDIEMFEFTQKIHKSLPAIKELIIDETFNQLVRWFNVSFEKNLTLIGEQLFEHFEVLNHAWNEQQAEDPNLLSFKVNTPLEKAFRNDELKSFNPLSNDKVHVDLGPVYHSVMVFELIDEFEKLKDDFSNELLRKRDRLIYPIREALATQKLDMFSNNESLKIVIYSLAALLVADRFIGAKQEYKLRSKKQTDDLYSSIMSKFVPILKAHINKYVGDFQHLKELNDILGVFVQILENYDFNVDSLYQVLVTLLQQYINTLTKEFELNYESLSEEENPQPITIENQTQLDNVQLNCFHKFKEAPKEFPVVLPFSIIYAATCLKLRSFIHDIYEFLGKYYIHKNSEILKLIGESIDSVLIKVVLKDLKTKINSSYKEEVSQNLINMEFFSRSVKEIENYLNYSTDPIIARFRSSSLLIRLQSQKEFQNTQTKAEEGMFDMVDSKIDMLFDMIDFDWESKEINEEPSIGIKDMGLFLENIFMLDFSHLPYSIKSLLLIRTFDKIVNFFKQAVYQTDFITNESISNFELDIKYIESIIPDLKLQNGNANQLSADPDNASSTFQTIFVGLKQIIDLLKDGNLETYKDETTRMRKFDTILPEQAIDLIQKLEDFQMLKREMDESSQYGQASDSEDANGEPSRNMFGFKRTKTSTSLSSPSKMSVFKRQVS</sequence>
<evidence type="ECO:0000259" key="8">
    <source>
        <dbReference type="Pfam" id="PF20651"/>
    </source>
</evidence>
<evidence type="ECO:0000256" key="1">
    <source>
        <dbReference type="ARBA" id="ARBA00007944"/>
    </source>
</evidence>
<keyword evidence="2 5" id="KW-0813">Transport</keyword>
<dbReference type="GO" id="GO:0006886">
    <property type="term" value="P:intracellular protein transport"/>
    <property type="evidence" value="ECO:0007669"/>
    <property type="project" value="InterPro"/>
</dbReference>
<dbReference type="AlphaFoldDB" id="A0A9P8PB96"/>
<dbReference type="InterPro" id="IPR046361">
    <property type="entry name" value="EXOC6/Sec15_C"/>
</dbReference>
<evidence type="ECO:0000256" key="3">
    <source>
        <dbReference type="ARBA" id="ARBA00022483"/>
    </source>
</evidence>
<dbReference type="Gene3D" id="1.10.357.30">
    <property type="entry name" value="Exocyst complex subunit Sec15 C-terminal domain, N-terminal subdomain"/>
    <property type="match status" value="1"/>
</dbReference>
<feature type="domain" description="Exocyst complex subunit EXOC6/Sec15 C-terminal" evidence="7">
    <location>
        <begin position="413"/>
        <end position="773"/>
    </location>
</feature>
<reference evidence="9" key="2">
    <citation type="submission" date="2021-01" db="EMBL/GenBank/DDBJ databases">
        <authorList>
            <person name="Schikora-Tamarit M.A."/>
        </authorList>
    </citation>
    <scope>NUCLEOTIDE SEQUENCE</scope>
    <source>
        <strain evidence="9">CBS6075</strain>
    </source>
</reference>
<dbReference type="PIRSF" id="PIRSF025007">
    <property type="entry name" value="Sec15"/>
    <property type="match status" value="1"/>
</dbReference>